<evidence type="ECO:0000313" key="10">
    <source>
        <dbReference type="Proteomes" id="UP000284161"/>
    </source>
</evidence>
<dbReference type="Proteomes" id="UP000285150">
    <property type="component" value="Unassembled WGS sequence"/>
</dbReference>
<evidence type="ECO:0008006" key="13">
    <source>
        <dbReference type="Google" id="ProtNLM"/>
    </source>
</evidence>
<evidence type="ECO:0000313" key="8">
    <source>
        <dbReference type="Proteomes" id="UP000261223"/>
    </source>
</evidence>
<dbReference type="EMBL" id="QSAF01000005">
    <property type="protein sequence ID" value="RGW34961.1"/>
    <property type="molecule type" value="Genomic_DNA"/>
</dbReference>
<keyword evidence="7" id="KW-1185">Reference proteome</keyword>
<evidence type="ECO:0000313" key="1">
    <source>
        <dbReference type="EMBL" id="KWR53230.1"/>
    </source>
</evidence>
<dbReference type="RefSeq" id="WP_022104538.1">
    <property type="nucleotide sequence ID" value="NZ_CAXSRQ010000006.1"/>
</dbReference>
<reference evidence="1 7" key="1">
    <citation type="journal article" date="2016" name="BMC Genomics">
        <title>Type VI secretion systems of human gut Bacteroidales segregate into three genetic architectures, two of which are contained on mobile genetic elements.</title>
        <authorList>
            <person name="Coyne M.J."/>
            <person name="Roelofs K.G."/>
            <person name="Comstock L.E."/>
        </authorList>
    </citation>
    <scope>NUCLEOTIDE SEQUENCE [LARGE SCALE GENOMIC DNA]</scope>
    <source>
        <strain evidence="1 7">CL09T03C01</strain>
    </source>
</reference>
<name>A0A108T4P5_BACSE</name>
<accession>A0A108T4P5</accession>
<dbReference type="STRING" id="46506.AA415_02526"/>
<evidence type="ECO:0000313" key="6">
    <source>
        <dbReference type="EMBL" id="RHB22959.1"/>
    </source>
</evidence>
<dbReference type="EMBL" id="QRUB01000006">
    <property type="protein sequence ID" value="RGR28039.1"/>
    <property type="molecule type" value="Genomic_DNA"/>
</dbReference>
<evidence type="ECO:0000313" key="9">
    <source>
        <dbReference type="Proteomes" id="UP000283482"/>
    </source>
</evidence>
<proteinExistence type="predicted"/>
<evidence type="ECO:0000313" key="2">
    <source>
        <dbReference type="EMBL" id="RGM10753.1"/>
    </source>
</evidence>
<dbReference type="EMBL" id="QSBD01000024">
    <property type="protein sequence ID" value="RGW95189.1"/>
    <property type="molecule type" value="Genomic_DNA"/>
</dbReference>
<evidence type="ECO:0000313" key="7">
    <source>
        <dbReference type="Proteomes" id="UP000056419"/>
    </source>
</evidence>
<dbReference type="EMBL" id="QSGN01000070">
    <property type="protein sequence ID" value="RHB22959.1"/>
    <property type="molecule type" value="Genomic_DNA"/>
</dbReference>
<evidence type="ECO:0000313" key="3">
    <source>
        <dbReference type="EMBL" id="RGR28039.1"/>
    </source>
</evidence>
<organism evidence="1 7">
    <name type="scientific">Bacteroides stercoris</name>
    <dbReference type="NCBI Taxonomy" id="46506"/>
    <lineage>
        <taxon>Bacteria</taxon>
        <taxon>Pseudomonadati</taxon>
        <taxon>Bacteroidota</taxon>
        <taxon>Bacteroidia</taxon>
        <taxon>Bacteroidales</taxon>
        <taxon>Bacteroidaceae</taxon>
        <taxon>Bacteroides</taxon>
    </lineage>
</organism>
<evidence type="ECO:0000313" key="5">
    <source>
        <dbReference type="EMBL" id="RGW95189.1"/>
    </source>
</evidence>
<gene>
    <name evidence="1" type="ORF">AA415_02526</name>
    <name evidence="6" type="ORF">DW889_16580</name>
    <name evidence="5" type="ORF">DWV41_13350</name>
    <name evidence="4" type="ORF">DWV77_06380</name>
    <name evidence="3" type="ORF">DWY58_08475</name>
    <name evidence="2" type="ORF">DXC34_14565</name>
</gene>
<sequence>MKQYEAVIETLDKLGGVATLGELNREVFKISDCEWKTKTPFASIRRIVQQTKGIYKIKPGLYGLEKYRKQIEDRGIIVETEKNKDSNDVIMFNHTYYQGILLIIGKYRNMQTFVPKQDKNKKFYDGHKLHELSTLAEQPPYSYPQLIKRSATIDTIWFNGRNMPHSFFEIEHSTDIQNSLLKFNDLQDFYVRMAIVADIKRKPEFEAKMRFHAFDDLRLNKRVSFLSYDALVKQYEMEQEKQSFEFIL</sequence>
<dbReference type="EMBL" id="QSSV01000021">
    <property type="protein sequence ID" value="RGM10753.1"/>
    <property type="molecule type" value="Genomic_DNA"/>
</dbReference>
<dbReference type="Proteomes" id="UP000056419">
    <property type="component" value="Unassembled WGS sequence"/>
</dbReference>
<dbReference type="Proteomes" id="UP000261223">
    <property type="component" value="Unassembled WGS sequence"/>
</dbReference>
<dbReference type="Proteomes" id="UP000283482">
    <property type="component" value="Unassembled WGS sequence"/>
</dbReference>
<reference evidence="1" key="2">
    <citation type="submission" date="2016-01" db="EMBL/GenBank/DDBJ databases">
        <authorList>
            <person name="McClelland M."/>
            <person name="Jain A."/>
            <person name="Saraogi P."/>
            <person name="Mendelson R."/>
            <person name="Westerman R."/>
            <person name="SanMiguel P."/>
            <person name="Csonka L."/>
        </authorList>
    </citation>
    <scope>NUCLEOTIDE SEQUENCE</scope>
    <source>
        <strain evidence="1">CL09T03C01</strain>
    </source>
</reference>
<protein>
    <recommendedName>
        <fullName evidence="13">HTH HARE-type domain-containing protein</fullName>
    </recommendedName>
</protein>
<evidence type="ECO:0000313" key="11">
    <source>
        <dbReference type="Proteomes" id="UP000284777"/>
    </source>
</evidence>
<dbReference type="PATRIC" id="fig|46506.5.peg.2717"/>
<dbReference type="EMBL" id="LRGC01000014">
    <property type="protein sequence ID" value="KWR53230.1"/>
    <property type="molecule type" value="Genomic_DNA"/>
</dbReference>
<dbReference type="Proteomes" id="UP000284161">
    <property type="component" value="Unassembled WGS sequence"/>
</dbReference>
<dbReference type="Proteomes" id="UP000284777">
    <property type="component" value="Unassembled WGS sequence"/>
</dbReference>
<reference evidence="8 9" key="3">
    <citation type="submission" date="2018-08" db="EMBL/GenBank/DDBJ databases">
        <title>A genome reference for cultivated species of the human gut microbiota.</title>
        <authorList>
            <person name="Zou Y."/>
            <person name="Xue W."/>
            <person name="Luo G."/>
        </authorList>
    </citation>
    <scope>NUCLEOTIDE SEQUENCE [LARGE SCALE GENOMIC DNA]</scope>
    <source>
        <strain evidence="5 11">AF05-4</strain>
        <strain evidence="4 12">AF12-7</strain>
        <strain evidence="3 10">AF25-6</strain>
        <strain evidence="6 9">AM40-34</strain>
        <strain evidence="2 8">TF03-6</strain>
    </source>
</reference>
<evidence type="ECO:0000313" key="4">
    <source>
        <dbReference type="EMBL" id="RGW34961.1"/>
    </source>
</evidence>
<dbReference type="AlphaFoldDB" id="A0A108T4P5"/>
<evidence type="ECO:0000313" key="12">
    <source>
        <dbReference type="Proteomes" id="UP000285150"/>
    </source>
</evidence>
<comment type="caution">
    <text evidence="1">The sequence shown here is derived from an EMBL/GenBank/DDBJ whole genome shotgun (WGS) entry which is preliminary data.</text>
</comment>